<evidence type="ECO:0000313" key="2">
    <source>
        <dbReference type="Proteomes" id="UP001500751"/>
    </source>
</evidence>
<proteinExistence type="predicted"/>
<name>A0ABN2VG28_9ACTN</name>
<evidence type="ECO:0000313" key="1">
    <source>
        <dbReference type="EMBL" id="GAA2061483.1"/>
    </source>
</evidence>
<dbReference type="EMBL" id="BAAAQN010000083">
    <property type="protein sequence ID" value="GAA2061483.1"/>
    <property type="molecule type" value="Genomic_DNA"/>
</dbReference>
<gene>
    <name evidence="1" type="ORF">GCM10009839_85650</name>
</gene>
<comment type="caution">
    <text evidence="1">The sequence shown here is derived from an EMBL/GenBank/DDBJ whole genome shotgun (WGS) entry which is preliminary data.</text>
</comment>
<accession>A0ABN2VG28</accession>
<protein>
    <submittedName>
        <fullName evidence="1">Uncharacterized protein</fullName>
    </submittedName>
</protein>
<dbReference type="Proteomes" id="UP001500751">
    <property type="component" value="Unassembled WGS sequence"/>
</dbReference>
<keyword evidence="2" id="KW-1185">Reference proteome</keyword>
<reference evidence="1 2" key="1">
    <citation type="journal article" date="2019" name="Int. J. Syst. Evol. Microbiol.">
        <title>The Global Catalogue of Microorganisms (GCM) 10K type strain sequencing project: providing services to taxonomists for standard genome sequencing and annotation.</title>
        <authorList>
            <consortium name="The Broad Institute Genomics Platform"/>
            <consortium name="The Broad Institute Genome Sequencing Center for Infectious Disease"/>
            <person name="Wu L."/>
            <person name="Ma J."/>
        </authorList>
    </citation>
    <scope>NUCLEOTIDE SEQUENCE [LARGE SCALE GENOMIC DNA]</scope>
    <source>
        <strain evidence="1 2">JCM 16014</strain>
    </source>
</reference>
<sequence>MVSVPRRQASVTNSESRNRYAALPIEGTQIVRQVRGPNEAPGFAVRCCCGYRAGPWNGVEAAEAARALHADACHWPKP</sequence>
<organism evidence="1 2">
    <name type="scientific">Catenulispora yoronensis</name>
    <dbReference type="NCBI Taxonomy" id="450799"/>
    <lineage>
        <taxon>Bacteria</taxon>
        <taxon>Bacillati</taxon>
        <taxon>Actinomycetota</taxon>
        <taxon>Actinomycetes</taxon>
        <taxon>Catenulisporales</taxon>
        <taxon>Catenulisporaceae</taxon>
        <taxon>Catenulispora</taxon>
    </lineage>
</organism>